<feature type="domain" description="GTD-binding" evidence="8">
    <location>
        <begin position="543"/>
        <end position="641"/>
    </location>
</feature>
<evidence type="ECO:0000256" key="3">
    <source>
        <dbReference type="ARBA" id="ARBA00022989"/>
    </source>
</evidence>
<feature type="compositionally biased region" description="Polar residues" evidence="6">
    <location>
        <begin position="282"/>
        <end position="292"/>
    </location>
</feature>
<reference evidence="9" key="1">
    <citation type="journal article" date="2013" name="Nat. Biotechnol.">
        <title>Draft genome sequence of chickpea (Cicer arietinum) provides a resource for trait improvement.</title>
        <authorList>
            <person name="Varshney R.K."/>
            <person name="Song C."/>
            <person name="Saxena R.K."/>
            <person name="Azam S."/>
            <person name="Yu S."/>
            <person name="Sharpe A.G."/>
            <person name="Cannon S."/>
            <person name="Baek J."/>
            <person name="Rosen B.D."/>
            <person name="Tar'an B."/>
            <person name="Millan T."/>
            <person name="Zhang X."/>
            <person name="Ramsay L.D."/>
            <person name="Iwata A."/>
            <person name="Wang Y."/>
            <person name="Nelson W."/>
            <person name="Farmer A.D."/>
            <person name="Gaur P.M."/>
            <person name="Soderlund C."/>
            <person name="Penmetsa R.V."/>
            <person name="Xu C."/>
            <person name="Bharti A.K."/>
            <person name="He W."/>
            <person name="Winter P."/>
            <person name="Zhao S."/>
            <person name="Hane J.K."/>
            <person name="Carrasquilla-Garcia N."/>
            <person name="Condie J.A."/>
            <person name="Upadhyaya H.D."/>
            <person name="Luo M.C."/>
            <person name="Thudi M."/>
            <person name="Gowda C.L."/>
            <person name="Singh N.P."/>
            <person name="Lichtenzveig J."/>
            <person name="Gali K.K."/>
            <person name="Rubio J."/>
            <person name="Nadarajan N."/>
            <person name="Dolezel J."/>
            <person name="Bansal K.C."/>
            <person name="Xu X."/>
            <person name="Edwards D."/>
            <person name="Zhang G."/>
            <person name="Kahl G."/>
            <person name="Gil J."/>
            <person name="Singh K.B."/>
            <person name="Datta S.K."/>
            <person name="Jackson S.A."/>
            <person name="Wang J."/>
            <person name="Cook D.R."/>
        </authorList>
    </citation>
    <scope>NUCLEOTIDE SEQUENCE [LARGE SCALE GENOMIC DNA]</scope>
    <source>
        <strain evidence="9">cv. CDC Frontier</strain>
    </source>
</reference>
<dbReference type="Proteomes" id="UP000087171">
    <property type="component" value="Chromosome Ca4"/>
</dbReference>
<dbReference type="InterPro" id="IPR039306">
    <property type="entry name" value="MYOB"/>
</dbReference>
<feature type="coiled-coil region" evidence="5">
    <location>
        <begin position="545"/>
        <end position="643"/>
    </location>
</feature>
<keyword evidence="3 7" id="KW-1133">Transmembrane helix</keyword>
<feature type="compositionally biased region" description="Polar residues" evidence="6">
    <location>
        <begin position="263"/>
        <end position="274"/>
    </location>
</feature>
<feature type="compositionally biased region" description="Polar residues" evidence="6">
    <location>
        <begin position="766"/>
        <end position="776"/>
    </location>
</feature>
<keyword evidence="4 7" id="KW-0472">Membrane</keyword>
<keyword evidence="5" id="KW-0175">Coiled coil</keyword>
<feature type="region of interest" description="Disordered" evidence="6">
    <location>
        <begin position="467"/>
        <end position="495"/>
    </location>
</feature>
<evidence type="ECO:0000313" key="9">
    <source>
        <dbReference type="Proteomes" id="UP000087171"/>
    </source>
</evidence>
<evidence type="ECO:0000256" key="5">
    <source>
        <dbReference type="SAM" id="Coils"/>
    </source>
</evidence>
<name>A0A1S3E3V4_CICAR</name>
<gene>
    <name evidence="10" type="primary">LOC101508644</name>
</gene>
<organism evidence="9 10">
    <name type="scientific">Cicer arietinum</name>
    <name type="common">Chickpea</name>
    <name type="synonym">Garbanzo</name>
    <dbReference type="NCBI Taxonomy" id="3827"/>
    <lineage>
        <taxon>Eukaryota</taxon>
        <taxon>Viridiplantae</taxon>
        <taxon>Streptophyta</taxon>
        <taxon>Embryophyta</taxon>
        <taxon>Tracheophyta</taxon>
        <taxon>Spermatophyta</taxon>
        <taxon>Magnoliopsida</taxon>
        <taxon>eudicotyledons</taxon>
        <taxon>Gunneridae</taxon>
        <taxon>Pentapetalae</taxon>
        <taxon>rosids</taxon>
        <taxon>fabids</taxon>
        <taxon>Fabales</taxon>
        <taxon>Fabaceae</taxon>
        <taxon>Papilionoideae</taxon>
        <taxon>50 kb inversion clade</taxon>
        <taxon>NPAAA clade</taxon>
        <taxon>Hologalegina</taxon>
        <taxon>IRL clade</taxon>
        <taxon>Cicereae</taxon>
        <taxon>Cicer</taxon>
    </lineage>
</organism>
<reference evidence="10" key="2">
    <citation type="submission" date="2025-08" db="UniProtKB">
        <authorList>
            <consortium name="RefSeq"/>
        </authorList>
    </citation>
    <scope>IDENTIFICATION</scope>
    <source>
        <tissue evidence="10">Etiolated seedlings</tissue>
    </source>
</reference>
<feature type="transmembrane region" description="Helical" evidence="7">
    <location>
        <begin position="23"/>
        <end position="46"/>
    </location>
</feature>
<dbReference type="PANTHER" id="PTHR31448">
    <property type="entry name" value="MYOSIN-BINDING PROTEIN 2"/>
    <property type="match status" value="1"/>
</dbReference>
<dbReference type="RefSeq" id="XP_012569731.1">
    <property type="nucleotide sequence ID" value="XM_012714277.2"/>
</dbReference>
<evidence type="ECO:0000313" key="10">
    <source>
        <dbReference type="RefSeq" id="XP_012569731.1"/>
    </source>
</evidence>
<dbReference type="GO" id="GO:0080115">
    <property type="term" value="F:myosin XI tail binding"/>
    <property type="evidence" value="ECO:0007669"/>
    <property type="project" value="UniProtKB-ARBA"/>
</dbReference>
<feature type="region of interest" description="Disordered" evidence="6">
    <location>
        <begin position="259"/>
        <end position="327"/>
    </location>
</feature>
<protein>
    <submittedName>
        <fullName evidence="10">Myosin-binding protein 3 isoform X1</fullName>
    </submittedName>
</protein>
<evidence type="ECO:0000256" key="6">
    <source>
        <dbReference type="SAM" id="MobiDB-lite"/>
    </source>
</evidence>
<proteinExistence type="predicted"/>
<dbReference type="Pfam" id="PF04576">
    <property type="entry name" value="Zein-binding"/>
    <property type="match status" value="1"/>
</dbReference>
<evidence type="ECO:0000256" key="2">
    <source>
        <dbReference type="ARBA" id="ARBA00022692"/>
    </source>
</evidence>
<evidence type="ECO:0000259" key="8">
    <source>
        <dbReference type="PROSITE" id="PS51775"/>
    </source>
</evidence>
<dbReference type="STRING" id="3827.A0A1S3E3V4"/>
<dbReference type="OrthoDB" id="1047602at2759"/>
<accession>A0A1S3E3V4</accession>
<dbReference type="GeneID" id="101508644"/>
<dbReference type="AlphaFoldDB" id="A0A1S3E3V4"/>
<sequence length="908" mass="101969">MAPYRSETSFVKTKRMEGFTDHLTFAACEWFLIFLLLLDSLFSYVLKKFASYCQLQLPCLLCSRLDHILDGEKPNFYHNLFCNNHKSEISTMMLCHIHGKLVDGHKMCDNCLLSLTINTKRNTKTHRLLAGKFGVVLGGSGFQNSSLSRDLFAGPMGSRSCICCGKIWKLEHNGMRSVQLKSLGRAVLKPYIPLPHPPRPSRLNRRDSFKKIRDITSESEGKRSIYNVGYSELKLYSDSDSEFPFSDDDDVRSVFHEKIEAGNDNNAQSTSETPTKCDKSDLNPTKSNTSSPLHVPLPDISEQQDQNDNGVIENNWPQADQKSSSSDLPELISLDVVSPSPVVANVSNREIESEDCKITGHFENSLPAHLSELMTLDGIHTLVGESSKKSVDVTQAQDTGLVSEKHKKVSEKIDRMEGASTEIDLIVCESAPMSPTQENPSNTSNASVATNGREVPGFFIEQPPSKEVDEVKEDLELSPQSQNSSLHGSNVSSVVPENHIHSPEIHAEASSSNGNQILQNSNSMESGIESVDGNNINEIEGESIVDRLKQQIEDDKKCMEALHKELEEERNASAIAADEAMSMITRLQEEKAALQMEALQYLRMMEEQAEYDNEEFEKVNDLLTEKEKELQDLEAELEYYKSNSDLTDKPMIQGMHEDGRDSKRENVMAQNICLHNITDTVNNFSNSKSSEVSKASDEVVAGGTSILEFEEEKQYISHCLECLEKKLHQISCSKFSSQMPNAKPEKLEISKLNQQGVSNREETDLSIHQNLTSNKSYNDKDESTASDTDECSLSIENNRSTFVEPETSKPSREIDLVALENEISDLNERLEALEFDHDLIEHITNSLQNGNDGKQFIQDIARQLHELRKIGMRSRCISDACKIRIQNRDNPESRIMYNSLMSIYRGKP</sequence>
<dbReference type="GO" id="GO:0016020">
    <property type="term" value="C:membrane"/>
    <property type="evidence" value="ECO:0007669"/>
    <property type="project" value="UniProtKB-SubCell"/>
</dbReference>
<dbReference type="PROSITE" id="PS51775">
    <property type="entry name" value="GTD_BINDING"/>
    <property type="match status" value="1"/>
</dbReference>
<feature type="compositionally biased region" description="Polar residues" evidence="6">
    <location>
        <begin position="478"/>
        <end position="495"/>
    </location>
</feature>
<keyword evidence="9" id="KW-1185">Reference proteome</keyword>
<evidence type="ECO:0000256" key="1">
    <source>
        <dbReference type="ARBA" id="ARBA00004167"/>
    </source>
</evidence>
<evidence type="ECO:0000256" key="7">
    <source>
        <dbReference type="SAM" id="Phobius"/>
    </source>
</evidence>
<comment type="subcellular location">
    <subcellularLocation>
        <location evidence="1">Membrane</location>
        <topology evidence="1">Single-pass membrane protein</topology>
    </subcellularLocation>
</comment>
<feature type="region of interest" description="Disordered" evidence="6">
    <location>
        <begin position="754"/>
        <end position="790"/>
    </location>
</feature>
<keyword evidence="2 7" id="KW-0812">Transmembrane</keyword>
<feature type="compositionally biased region" description="Polar residues" evidence="6">
    <location>
        <begin position="315"/>
        <end position="327"/>
    </location>
</feature>
<evidence type="ECO:0000256" key="4">
    <source>
        <dbReference type="ARBA" id="ARBA00023136"/>
    </source>
</evidence>
<dbReference type="PANTHER" id="PTHR31448:SF39">
    <property type="entry name" value="MYOSIN-BINDING PROTEIN 4-RELATED"/>
    <property type="match status" value="1"/>
</dbReference>
<dbReference type="InterPro" id="IPR007656">
    <property type="entry name" value="GTD-bd"/>
</dbReference>